<evidence type="ECO:0000313" key="1">
    <source>
        <dbReference type="EMBL" id="RML78215.1"/>
    </source>
</evidence>
<name>A0AAX1VQJ7_PSEAJ</name>
<dbReference type="EMBL" id="RBNX01000183">
    <property type="protein sequence ID" value="RML78215.1"/>
    <property type="molecule type" value="Genomic_DNA"/>
</dbReference>
<dbReference type="Proteomes" id="UP000280350">
    <property type="component" value="Unassembled WGS sequence"/>
</dbReference>
<dbReference type="AlphaFoldDB" id="A0AAX1VQJ7"/>
<reference evidence="1 2" key="1">
    <citation type="submission" date="2018-08" db="EMBL/GenBank/DDBJ databases">
        <title>Recombination of ecologically and evolutionarily significant loci maintains genetic cohesion in the Pseudomonas syringae species complex.</title>
        <authorList>
            <person name="Dillon M."/>
            <person name="Thakur S."/>
            <person name="Almeida R.N.D."/>
            <person name="Weir B.S."/>
            <person name="Guttman D.S."/>
        </authorList>
    </citation>
    <scope>NUCLEOTIDE SEQUENCE [LARGE SCALE GENOMIC DNA]</scope>
    <source>
        <strain evidence="1 2">ICMP 2851</strain>
    </source>
</reference>
<comment type="caution">
    <text evidence="1">The sequence shown here is derived from an EMBL/GenBank/DDBJ whole genome shotgun (WGS) entry which is preliminary data.</text>
</comment>
<gene>
    <name evidence="1" type="ORF">ALQ89_00074</name>
</gene>
<evidence type="ECO:0000313" key="2">
    <source>
        <dbReference type="Proteomes" id="UP000280350"/>
    </source>
</evidence>
<dbReference type="RefSeq" id="WP_016981925.1">
    <property type="nucleotide sequence ID" value="NZ_AP024464.1"/>
</dbReference>
<protein>
    <submittedName>
        <fullName evidence="1">Uncharacterized protein</fullName>
    </submittedName>
</protein>
<proteinExistence type="predicted"/>
<sequence>MISSTFQKISGFISRNLRFVSFGAIGSALVYGSTYFQPEIKTVLFSRKADVEILTPKASVDLYRDVPLTVRVDSTGISDLSPGTITIYTDSEFFKVGPPSTVKVEKIVGSMAIIELPAVKAIKVSPTKVKVYAQFVSGDLKVNSNALMLDIVQPEAAENPHFDHSDTNRVVLSGTWRIDVGGQTGSMLIKQGADNQIRGSYFLPGYRWPSGDINGYKDGATFRVTFTIPGKGKEEILRVAGFFEIKNKDGDYIEILGCAYHLQRATTRYKYVGAQGADCDKPAFYDQWKTLQSFRFDATAKFSKDQ</sequence>
<organism evidence="1 2">
    <name type="scientific">Pseudomonas amygdali pv. tabaci</name>
    <name type="common">Pseudomonas syringae pv. tabaci</name>
    <dbReference type="NCBI Taxonomy" id="322"/>
    <lineage>
        <taxon>Bacteria</taxon>
        <taxon>Pseudomonadati</taxon>
        <taxon>Pseudomonadota</taxon>
        <taxon>Gammaproteobacteria</taxon>
        <taxon>Pseudomonadales</taxon>
        <taxon>Pseudomonadaceae</taxon>
        <taxon>Pseudomonas</taxon>
        <taxon>Pseudomonas amygdali</taxon>
    </lineage>
</organism>
<accession>A0AAX1VQJ7</accession>